<sequence>MRNRTRVRTKQPISDHLREVVSGRFQNSRAKARSEESYSRCSVAIPLCPLRVAHRQDRKCALQQEVRHKGETPTGSAATWDFKQRQARAGERFSFWAFEGGPSRTAAPRASAQGLQAA</sequence>
<dbReference type="EMBL" id="JAINUF010000005">
    <property type="protein sequence ID" value="KAJ8358925.1"/>
    <property type="molecule type" value="Genomic_DNA"/>
</dbReference>
<accession>A0A9Q1FHU8</accession>
<protein>
    <submittedName>
        <fullName evidence="1">Uncharacterized protein</fullName>
    </submittedName>
</protein>
<comment type="caution">
    <text evidence="1">The sequence shown here is derived from an EMBL/GenBank/DDBJ whole genome shotgun (WGS) entry which is preliminary data.</text>
</comment>
<keyword evidence="2" id="KW-1185">Reference proteome</keyword>
<dbReference type="AlphaFoldDB" id="A0A9Q1FHU8"/>
<reference evidence="1" key="1">
    <citation type="journal article" date="2023" name="Science">
        <title>Genome structures resolve the early diversification of teleost fishes.</title>
        <authorList>
            <person name="Parey E."/>
            <person name="Louis A."/>
            <person name="Montfort J."/>
            <person name="Bouchez O."/>
            <person name="Roques C."/>
            <person name="Iampietro C."/>
            <person name="Lluch J."/>
            <person name="Castinel A."/>
            <person name="Donnadieu C."/>
            <person name="Desvignes T."/>
            <person name="Floi Bucao C."/>
            <person name="Jouanno E."/>
            <person name="Wen M."/>
            <person name="Mejri S."/>
            <person name="Dirks R."/>
            <person name="Jansen H."/>
            <person name="Henkel C."/>
            <person name="Chen W.J."/>
            <person name="Zahm M."/>
            <person name="Cabau C."/>
            <person name="Klopp C."/>
            <person name="Thompson A.W."/>
            <person name="Robinson-Rechavi M."/>
            <person name="Braasch I."/>
            <person name="Lecointre G."/>
            <person name="Bobe J."/>
            <person name="Postlethwait J.H."/>
            <person name="Berthelot C."/>
            <person name="Roest Crollius H."/>
            <person name="Guiguen Y."/>
        </authorList>
    </citation>
    <scope>NUCLEOTIDE SEQUENCE</scope>
    <source>
        <strain evidence="1">WJC10195</strain>
    </source>
</reference>
<name>A0A9Q1FHU8_SYNKA</name>
<evidence type="ECO:0000313" key="2">
    <source>
        <dbReference type="Proteomes" id="UP001152622"/>
    </source>
</evidence>
<evidence type="ECO:0000313" key="1">
    <source>
        <dbReference type="EMBL" id="KAJ8358925.1"/>
    </source>
</evidence>
<proteinExistence type="predicted"/>
<dbReference type="Proteomes" id="UP001152622">
    <property type="component" value="Chromosome 5"/>
</dbReference>
<gene>
    <name evidence="1" type="ORF">SKAU_G00154500</name>
</gene>
<organism evidence="1 2">
    <name type="scientific">Synaphobranchus kaupii</name>
    <name type="common">Kaup's arrowtooth eel</name>
    <dbReference type="NCBI Taxonomy" id="118154"/>
    <lineage>
        <taxon>Eukaryota</taxon>
        <taxon>Metazoa</taxon>
        <taxon>Chordata</taxon>
        <taxon>Craniata</taxon>
        <taxon>Vertebrata</taxon>
        <taxon>Euteleostomi</taxon>
        <taxon>Actinopterygii</taxon>
        <taxon>Neopterygii</taxon>
        <taxon>Teleostei</taxon>
        <taxon>Anguilliformes</taxon>
        <taxon>Synaphobranchidae</taxon>
        <taxon>Synaphobranchus</taxon>
    </lineage>
</organism>